<reference evidence="7 8" key="1">
    <citation type="submission" date="2013-03" db="EMBL/GenBank/DDBJ databases">
        <title>Whole genome shotgun sequencing of Clostridium sartagoforme AAU1.</title>
        <authorList>
            <person name="Joshi C.G."/>
            <person name="Duggirala S.M."/>
            <person name="Nathani N.M."/>
            <person name="Bhatt V.D."/>
            <person name="Patel A.K."/>
            <person name="Pandya P.R."/>
            <person name="KaPatel J.A."/>
        </authorList>
    </citation>
    <scope>NUCLEOTIDE SEQUENCE [LARGE SCALE GENOMIC DNA]</scope>
    <source>
        <strain evidence="7 8">AAU1</strain>
    </source>
</reference>
<dbReference type="SUPFAM" id="SSF55846">
    <property type="entry name" value="N-acetylmuramoyl-L-alanine amidase-like"/>
    <property type="match status" value="1"/>
</dbReference>
<gene>
    <name evidence="7" type="ORF">A500_18137</name>
</gene>
<dbReference type="InterPro" id="IPR002502">
    <property type="entry name" value="Amidase_domain"/>
</dbReference>
<protein>
    <recommendedName>
        <fullName evidence="2">N-acetylmuramoyl-L-alanine amidase</fullName>
        <ecNumber evidence="2">3.5.1.28</ecNumber>
    </recommendedName>
</protein>
<evidence type="ECO:0000259" key="6">
    <source>
        <dbReference type="SMART" id="SM00644"/>
    </source>
</evidence>
<name>R9BU50_9CLOT</name>
<dbReference type="PANTHER" id="PTHR30417:SF1">
    <property type="entry name" value="N-ACETYLMURAMOYL-L-ALANINE AMIDASE AMID"/>
    <property type="match status" value="1"/>
</dbReference>
<dbReference type="GO" id="GO:0009254">
    <property type="term" value="P:peptidoglycan turnover"/>
    <property type="evidence" value="ECO:0007669"/>
    <property type="project" value="TreeGrafter"/>
</dbReference>
<evidence type="ECO:0000256" key="4">
    <source>
        <dbReference type="ARBA" id="ARBA00023316"/>
    </source>
</evidence>
<evidence type="ECO:0000256" key="5">
    <source>
        <dbReference type="SAM" id="Phobius"/>
    </source>
</evidence>
<keyword evidence="5" id="KW-0812">Transmembrane</keyword>
<evidence type="ECO:0000256" key="2">
    <source>
        <dbReference type="ARBA" id="ARBA00011901"/>
    </source>
</evidence>
<dbReference type="CDD" id="cd06583">
    <property type="entry name" value="PGRP"/>
    <property type="match status" value="1"/>
</dbReference>
<dbReference type="RefSeq" id="WP_016208845.1">
    <property type="nucleotide sequence ID" value="NZ_ASRV01000217.1"/>
</dbReference>
<keyword evidence="5" id="KW-0472">Membrane</keyword>
<comment type="catalytic activity">
    <reaction evidence="1">
        <text>Hydrolyzes the link between N-acetylmuramoyl residues and L-amino acid residues in certain cell-wall glycopeptides.</text>
        <dbReference type="EC" id="3.5.1.28"/>
    </reaction>
</comment>
<dbReference type="PANTHER" id="PTHR30417">
    <property type="entry name" value="N-ACETYLMURAMOYL-L-ALANINE AMIDASE AMID"/>
    <property type="match status" value="1"/>
</dbReference>
<feature type="transmembrane region" description="Helical" evidence="5">
    <location>
        <begin position="20"/>
        <end position="40"/>
    </location>
</feature>
<dbReference type="GO" id="GO:0009253">
    <property type="term" value="P:peptidoglycan catabolic process"/>
    <property type="evidence" value="ECO:0007669"/>
    <property type="project" value="InterPro"/>
</dbReference>
<keyword evidence="3" id="KW-0378">Hydrolase</keyword>
<organism evidence="7 8">
    <name type="scientific">Clostridium sartagoforme AAU1</name>
    <dbReference type="NCBI Taxonomy" id="1202534"/>
    <lineage>
        <taxon>Bacteria</taxon>
        <taxon>Bacillati</taxon>
        <taxon>Bacillota</taxon>
        <taxon>Clostridia</taxon>
        <taxon>Eubacteriales</taxon>
        <taxon>Clostridiaceae</taxon>
        <taxon>Clostridium</taxon>
    </lineage>
</organism>
<dbReference type="Proteomes" id="UP000013988">
    <property type="component" value="Unassembled WGS sequence"/>
</dbReference>
<dbReference type="Pfam" id="PF01510">
    <property type="entry name" value="Amidase_2"/>
    <property type="match status" value="1"/>
</dbReference>
<comment type="caution">
    <text evidence="7">The sequence shown here is derived from an EMBL/GenBank/DDBJ whole genome shotgun (WGS) entry which is preliminary data.</text>
</comment>
<dbReference type="InterPro" id="IPR036505">
    <property type="entry name" value="Amidase/PGRP_sf"/>
</dbReference>
<dbReference type="SMART" id="SM00644">
    <property type="entry name" value="Ami_2"/>
    <property type="match status" value="1"/>
</dbReference>
<proteinExistence type="predicted"/>
<feature type="domain" description="N-acetylmuramoyl-L-alanine amidase" evidence="6">
    <location>
        <begin position="77"/>
        <end position="242"/>
    </location>
</feature>
<evidence type="ECO:0000313" key="7">
    <source>
        <dbReference type="EMBL" id="EOR20220.1"/>
    </source>
</evidence>
<dbReference type="EC" id="3.5.1.28" evidence="2"/>
<dbReference type="InterPro" id="IPR051206">
    <property type="entry name" value="NAMLAA_amidase_2"/>
</dbReference>
<evidence type="ECO:0000313" key="8">
    <source>
        <dbReference type="Proteomes" id="UP000013988"/>
    </source>
</evidence>
<keyword evidence="4" id="KW-0961">Cell wall biogenesis/degradation</keyword>
<dbReference type="AlphaFoldDB" id="R9BU50"/>
<dbReference type="PATRIC" id="fig|1202534.3.peg.3614"/>
<evidence type="ECO:0000256" key="1">
    <source>
        <dbReference type="ARBA" id="ARBA00001561"/>
    </source>
</evidence>
<dbReference type="Gene3D" id="3.40.80.10">
    <property type="entry name" value="Peptidoglycan recognition protein-like"/>
    <property type="match status" value="1"/>
</dbReference>
<accession>R9BU50</accession>
<keyword evidence="8" id="KW-1185">Reference proteome</keyword>
<dbReference type="GO" id="GO:0008745">
    <property type="term" value="F:N-acetylmuramoyl-L-alanine amidase activity"/>
    <property type="evidence" value="ECO:0007669"/>
    <property type="project" value="UniProtKB-EC"/>
</dbReference>
<dbReference type="GO" id="GO:0071555">
    <property type="term" value="P:cell wall organization"/>
    <property type="evidence" value="ECO:0007669"/>
    <property type="project" value="UniProtKB-KW"/>
</dbReference>
<sequence length="261" mass="30045">MIKNIINDLKKINFLTTYNWLLIILSILIIFLTSTILSYIDSTTQDSVYASASEEIEIITRPIINWDSDLNTTDMLLPNKNSKPRHTPPTHIVLHFISNAYNNQKNPYEINDIYSILKEYELSSHYVIGRDGEIYLFTPENRVAYHAGSGELSNYPKYENKLNNYSIGIEILAIGTKEEMIPIITAERFNLIDPSLLGYTDAQYESLNLLIDDILNRHVFIQKDREHIIGHDEYNSEKTDPGSLFDWSKIISTPEVQKIGN</sequence>
<dbReference type="EMBL" id="ASRV01000217">
    <property type="protein sequence ID" value="EOR20220.1"/>
    <property type="molecule type" value="Genomic_DNA"/>
</dbReference>
<keyword evidence="5" id="KW-1133">Transmembrane helix</keyword>
<evidence type="ECO:0000256" key="3">
    <source>
        <dbReference type="ARBA" id="ARBA00022801"/>
    </source>
</evidence>